<gene>
    <name evidence="4" type="ORF">H2204_002593</name>
</gene>
<evidence type="ECO:0008006" key="6">
    <source>
        <dbReference type="Google" id="ProtNLM"/>
    </source>
</evidence>
<sequence>MARPVRIAGASGSASDRRHAMAAFAKNHPNDPIDIIIADYMSEGNMVVAAARKADQAAVSAGDEGNPLTLTGPAFEASFLEALEPALPDLARHGIKVAVNAGASDTKGLYDRVCTMIADVGLRIPVAWVSGDEVFPIIQEQQRNGKDFKSIYNGEVLSEWDFEPFYAQAYLGGMGVAEAFQQGAQIVLCGRVADASPVIGAATFYHKWDRTQFDQLANAFLAGHLIECSNYVCGGNFSGFRELGLDRLEDVGFPIAEISRDGSVILTKQKHSGGAVTVDTCSAQLVYEIQGPWYFNSDVTAVLDGVWFEQVGRDKVALRGVRSLPPPPTTKVGITSRGGYQAEGFYFVTGLHVEDKVRLLEAQIRKLVAPHSSKWTQFSFKTFGAPVANADSQSAATVLVRIFAQARAAEDLEPAKFLRPIVDNIMQGYPGATFHLDLRMGMPKPFYEYFVTLMPQADIQHVVHFDGRKTSIPLPPVTKSFPERQPSTAGTEIQGAPVKDFGPTEIRPLGSIVHGRSGDKASDANCGFWVRHDDEYEWLKQTLTVPVIKQLLGKEYRDKSKDRPVLVERFDLPKLRGVHFLFRNLQGGGVMSATTVDFLGKNVAEYLRARYFQVPIQFLERGTL</sequence>
<feature type="domain" description="Acyclic terpene utilisation N-terminal" evidence="2">
    <location>
        <begin position="5"/>
        <end position="465"/>
    </location>
</feature>
<dbReference type="PANTHER" id="PTHR47585">
    <property type="match status" value="1"/>
</dbReference>
<evidence type="ECO:0000313" key="4">
    <source>
        <dbReference type="EMBL" id="KAJ9642224.1"/>
    </source>
</evidence>
<comment type="caution">
    <text evidence="4">The sequence shown here is derived from an EMBL/GenBank/DDBJ whole genome shotgun (WGS) entry which is preliminary data.</text>
</comment>
<dbReference type="PANTHER" id="PTHR47585:SF2">
    <property type="entry name" value="DUF1446 DOMAIN PROTEIN (AFU_ORTHOLOGUE AFUA_6G11420)"/>
    <property type="match status" value="1"/>
</dbReference>
<dbReference type="AlphaFoldDB" id="A0AA38YB94"/>
<reference evidence="4" key="1">
    <citation type="submission" date="2022-10" db="EMBL/GenBank/DDBJ databases">
        <title>Culturing micro-colonial fungi from biological soil crusts in the Mojave desert and describing Neophaeococcomyces mojavensis, and introducing the new genera and species Taxawa tesnikishii.</title>
        <authorList>
            <person name="Kurbessoian T."/>
            <person name="Stajich J.E."/>
        </authorList>
    </citation>
    <scope>NUCLEOTIDE SEQUENCE</scope>
    <source>
        <strain evidence="4">TK_35</strain>
    </source>
</reference>
<evidence type="ECO:0000313" key="5">
    <source>
        <dbReference type="Proteomes" id="UP001172681"/>
    </source>
</evidence>
<organism evidence="4 5">
    <name type="scientific">Knufia peltigerae</name>
    <dbReference type="NCBI Taxonomy" id="1002370"/>
    <lineage>
        <taxon>Eukaryota</taxon>
        <taxon>Fungi</taxon>
        <taxon>Dikarya</taxon>
        <taxon>Ascomycota</taxon>
        <taxon>Pezizomycotina</taxon>
        <taxon>Eurotiomycetes</taxon>
        <taxon>Chaetothyriomycetidae</taxon>
        <taxon>Chaetothyriales</taxon>
        <taxon>Trichomeriaceae</taxon>
        <taxon>Knufia</taxon>
    </lineage>
</organism>
<evidence type="ECO:0000256" key="1">
    <source>
        <dbReference type="SAM" id="MobiDB-lite"/>
    </source>
</evidence>
<feature type="domain" description="AtuA-like ferredoxin-fold" evidence="3">
    <location>
        <begin position="508"/>
        <end position="608"/>
    </location>
</feature>
<dbReference type="InterPro" id="IPR056362">
    <property type="entry name" value="AtuA-like_ferredoxin_dom"/>
</dbReference>
<dbReference type="EMBL" id="JAPDRN010000010">
    <property type="protein sequence ID" value="KAJ9642224.1"/>
    <property type="molecule type" value="Genomic_DNA"/>
</dbReference>
<dbReference type="Pfam" id="PF23544">
    <property type="entry name" value="AtuA_ferredoxin"/>
    <property type="match status" value="1"/>
</dbReference>
<accession>A0AA38YB94</accession>
<keyword evidence="5" id="KW-1185">Reference proteome</keyword>
<dbReference type="InterPro" id="IPR010839">
    <property type="entry name" value="AtuA_N"/>
</dbReference>
<evidence type="ECO:0000259" key="2">
    <source>
        <dbReference type="Pfam" id="PF07287"/>
    </source>
</evidence>
<evidence type="ECO:0000259" key="3">
    <source>
        <dbReference type="Pfam" id="PF23544"/>
    </source>
</evidence>
<feature type="region of interest" description="Disordered" evidence="1">
    <location>
        <begin position="474"/>
        <end position="497"/>
    </location>
</feature>
<proteinExistence type="predicted"/>
<dbReference type="Proteomes" id="UP001172681">
    <property type="component" value="Unassembled WGS sequence"/>
</dbReference>
<protein>
    <recommendedName>
        <fullName evidence="6">DUF1446 domain-containing protein</fullName>
    </recommendedName>
</protein>
<dbReference type="Pfam" id="PF07287">
    <property type="entry name" value="AtuA"/>
    <property type="match status" value="1"/>
</dbReference>
<name>A0AA38YB94_9EURO</name>